<gene>
    <name evidence="1" type="ORF">IE53DRAFT_385764</name>
</gene>
<evidence type="ECO:0000313" key="2">
    <source>
        <dbReference type="Proteomes" id="UP000245626"/>
    </source>
</evidence>
<dbReference type="EMBL" id="KZ819812">
    <property type="protein sequence ID" value="PWN51871.1"/>
    <property type="molecule type" value="Genomic_DNA"/>
</dbReference>
<sequence length="442" mass="48272">MSNGDGAEPSSLTIVEDATENGGSDPMLSTKPSLKAEAQRDDKNSRNTSSTPTSSGRSLLDPSSVMEEDLNSIERSESRSSLTCRDQEAHQVLLRVGRGEHDSSTNGHSEEDVHANKRGGASHPLNDIRPVGALKSMIRHVEAFFSVKITKSDTARDFLARERNFFTWLRLSTLLAVLSGALFLQIRLPPTEAESTPEGGGKELEKPPILFAKRRNEPTLVRLRNIKKSEGRERRQTYGEEPRLTMSSADVTETMGIAEEPEYFETSNTPQIESRGWTDSLQLHPIRDATLHAYSTIRSPPVDPHGQVVQLPQLPDDDVPVILPTSTLVLGSLFLFLSIVSIFTGLVDYLHCQRELENEVLEIDDTLPQPGLSSSHSTNSGSRGGAARSRRRGIGLAGKFGKFVRPEKDGGSSNLVHYVTMAVGLSIAGTAVWLIVEGVENG</sequence>
<reference evidence="1 2" key="1">
    <citation type="journal article" date="2018" name="Mol. Biol. Evol.">
        <title>Broad Genomic Sampling Reveals a Smut Pathogenic Ancestry of the Fungal Clade Ustilaginomycotina.</title>
        <authorList>
            <person name="Kijpornyongpan T."/>
            <person name="Mondo S.J."/>
            <person name="Barry K."/>
            <person name="Sandor L."/>
            <person name="Lee J."/>
            <person name="Lipzen A."/>
            <person name="Pangilinan J."/>
            <person name="LaButti K."/>
            <person name="Hainaut M."/>
            <person name="Henrissat B."/>
            <person name="Grigoriev I.V."/>
            <person name="Spatafora J.W."/>
            <person name="Aime M.C."/>
        </authorList>
    </citation>
    <scope>NUCLEOTIDE SEQUENCE [LARGE SCALE GENOMIC DNA]</scope>
    <source>
        <strain evidence="1 2">SA 807</strain>
    </source>
</reference>
<proteinExistence type="predicted"/>
<organism evidence="1 2">
    <name type="scientific">Violaceomyces palustris</name>
    <dbReference type="NCBI Taxonomy" id="1673888"/>
    <lineage>
        <taxon>Eukaryota</taxon>
        <taxon>Fungi</taxon>
        <taxon>Dikarya</taxon>
        <taxon>Basidiomycota</taxon>
        <taxon>Ustilaginomycotina</taxon>
        <taxon>Ustilaginomycetes</taxon>
        <taxon>Violaceomycetales</taxon>
        <taxon>Violaceomycetaceae</taxon>
        <taxon>Violaceomyces</taxon>
    </lineage>
</organism>
<keyword evidence="2" id="KW-1185">Reference proteome</keyword>
<protein>
    <submittedName>
        <fullName evidence="1">Uncharacterized protein</fullName>
    </submittedName>
</protein>
<name>A0ACD0P1J2_9BASI</name>
<evidence type="ECO:0000313" key="1">
    <source>
        <dbReference type="EMBL" id="PWN51871.1"/>
    </source>
</evidence>
<accession>A0ACD0P1J2</accession>
<dbReference type="Proteomes" id="UP000245626">
    <property type="component" value="Unassembled WGS sequence"/>
</dbReference>